<dbReference type="PROSITE" id="PS00039">
    <property type="entry name" value="DEAD_ATP_HELICASE"/>
    <property type="match status" value="1"/>
</dbReference>
<evidence type="ECO:0000256" key="6">
    <source>
        <dbReference type="ARBA" id="ARBA00022840"/>
    </source>
</evidence>
<keyword evidence="4 11" id="KW-0378">Hydrolase</keyword>
<evidence type="ECO:0000256" key="11">
    <source>
        <dbReference type="RuleBase" id="RU000492"/>
    </source>
</evidence>
<evidence type="ECO:0000313" key="16">
    <source>
        <dbReference type="EMBL" id="PWQ99483.1"/>
    </source>
</evidence>
<evidence type="ECO:0000256" key="2">
    <source>
        <dbReference type="ARBA" id="ARBA00022490"/>
    </source>
</evidence>
<dbReference type="PANTHER" id="PTHR47959">
    <property type="entry name" value="ATP-DEPENDENT RNA HELICASE RHLE-RELATED"/>
    <property type="match status" value="1"/>
</dbReference>
<dbReference type="InterPro" id="IPR050079">
    <property type="entry name" value="DEAD_box_RNA_helicase"/>
</dbReference>
<keyword evidence="3 11" id="KW-0547">Nucleotide-binding</keyword>
<dbReference type="EMBL" id="QGKM01000010">
    <property type="protein sequence ID" value="PWQ99483.1"/>
    <property type="molecule type" value="Genomic_DNA"/>
</dbReference>
<dbReference type="Pfam" id="PF00270">
    <property type="entry name" value="DEAD"/>
    <property type="match status" value="1"/>
</dbReference>
<dbReference type="CDD" id="cd18787">
    <property type="entry name" value="SF2_C_DEAD"/>
    <property type="match status" value="1"/>
</dbReference>
<dbReference type="InterPro" id="IPR014014">
    <property type="entry name" value="RNA_helicase_DEAD_Q_motif"/>
</dbReference>
<evidence type="ECO:0000256" key="10">
    <source>
        <dbReference type="PROSITE-ProRule" id="PRU00552"/>
    </source>
</evidence>
<evidence type="ECO:0000256" key="1">
    <source>
        <dbReference type="ARBA" id="ARBA00012552"/>
    </source>
</evidence>
<comment type="caution">
    <text evidence="16">The sequence shown here is derived from an EMBL/GenBank/DDBJ whole genome shotgun (WGS) entry which is preliminary data.</text>
</comment>
<proteinExistence type="inferred from homology"/>
<gene>
    <name evidence="16" type="ORF">DKW60_05580</name>
</gene>
<dbReference type="InterPro" id="IPR027417">
    <property type="entry name" value="P-loop_NTPase"/>
</dbReference>
<dbReference type="OrthoDB" id="9805696at2"/>
<keyword evidence="6 11" id="KW-0067">ATP-binding</keyword>
<dbReference type="Gene3D" id="3.40.50.300">
    <property type="entry name" value="P-loop containing nucleotide triphosphate hydrolases"/>
    <property type="match status" value="2"/>
</dbReference>
<dbReference type="GO" id="GO:0005524">
    <property type="term" value="F:ATP binding"/>
    <property type="evidence" value="ECO:0007669"/>
    <property type="project" value="UniProtKB-KW"/>
</dbReference>
<dbReference type="PROSITE" id="PS51192">
    <property type="entry name" value="HELICASE_ATP_BIND_1"/>
    <property type="match status" value="1"/>
</dbReference>
<dbReference type="InterPro" id="IPR014001">
    <property type="entry name" value="Helicase_ATP-bd"/>
</dbReference>
<evidence type="ECO:0000259" key="13">
    <source>
        <dbReference type="PROSITE" id="PS51192"/>
    </source>
</evidence>
<dbReference type="RefSeq" id="WP_109836680.1">
    <property type="nucleotide sequence ID" value="NZ_QGKM01000010.1"/>
</dbReference>
<dbReference type="InterPro" id="IPR011545">
    <property type="entry name" value="DEAD/DEAH_box_helicase_dom"/>
</dbReference>
<dbReference type="Pfam" id="PF00271">
    <property type="entry name" value="Helicase_C"/>
    <property type="match status" value="1"/>
</dbReference>
<dbReference type="GO" id="GO:0003676">
    <property type="term" value="F:nucleic acid binding"/>
    <property type="evidence" value="ECO:0007669"/>
    <property type="project" value="InterPro"/>
</dbReference>
<evidence type="ECO:0000256" key="5">
    <source>
        <dbReference type="ARBA" id="ARBA00022806"/>
    </source>
</evidence>
<protein>
    <recommendedName>
        <fullName evidence="9">DEAD-box ATP-dependent RNA helicase RhpA</fullName>
        <ecNumber evidence="1">3.6.4.13</ecNumber>
    </recommendedName>
</protein>
<evidence type="ECO:0000256" key="3">
    <source>
        <dbReference type="ARBA" id="ARBA00022741"/>
    </source>
</evidence>
<evidence type="ECO:0000256" key="7">
    <source>
        <dbReference type="ARBA" id="ARBA00038437"/>
    </source>
</evidence>
<feature type="region of interest" description="Disordered" evidence="12">
    <location>
        <begin position="383"/>
        <end position="421"/>
    </location>
</feature>
<keyword evidence="17" id="KW-1185">Reference proteome</keyword>
<dbReference type="SMART" id="SM00490">
    <property type="entry name" value="HELICc"/>
    <property type="match status" value="1"/>
</dbReference>
<dbReference type="PANTHER" id="PTHR47959:SF13">
    <property type="entry name" value="ATP-DEPENDENT RNA HELICASE RHLE"/>
    <property type="match status" value="1"/>
</dbReference>
<feature type="domain" description="Helicase C-terminal" evidence="14">
    <location>
        <begin position="217"/>
        <end position="382"/>
    </location>
</feature>
<feature type="short sequence motif" description="Q motif" evidence="10">
    <location>
        <begin position="1"/>
        <end position="29"/>
    </location>
</feature>
<name>A0A317CPR8_9GAMM</name>
<keyword evidence="5 11" id="KW-0347">Helicase</keyword>
<keyword evidence="2" id="KW-0963">Cytoplasm</keyword>
<organism evidence="16 17">
    <name type="scientific">Leucothrix pacifica</name>
    <dbReference type="NCBI Taxonomy" id="1247513"/>
    <lineage>
        <taxon>Bacteria</taxon>
        <taxon>Pseudomonadati</taxon>
        <taxon>Pseudomonadota</taxon>
        <taxon>Gammaproteobacteria</taxon>
        <taxon>Thiotrichales</taxon>
        <taxon>Thiotrichaceae</taxon>
        <taxon>Leucothrix</taxon>
    </lineage>
</organism>
<evidence type="ECO:0000259" key="15">
    <source>
        <dbReference type="PROSITE" id="PS51195"/>
    </source>
</evidence>
<dbReference type="InterPro" id="IPR044742">
    <property type="entry name" value="DEAD/DEAH_RhlB"/>
</dbReference>
<reference evidence="16 17" key="1">
    <citation type="submission" date="2018-05" db="EMBL/GenBank/DDBJ databases">
        <title>Leucothrix arctica sp. nov., isolated from Arctic seawater.</title>
        <authorList>
            <person name="Choi A."/>
            <person name="Baek K."/>
        </authorList>
    </citation>
    <scope>NUCLEOTIDE SEQUENCE [LARGE SCALE GENOMIC DNA]</scope>
    <source>
        <strain evidence="16 17">JCM 18388</strain>
    </source>
</reference>
<dbReference type="Proteomes" id="UP000245539">
    <property type="component" value="Unassembled WGS sequence"/>
</dbReference>
<evidence type="ECO:0000256" key="12">
    <source>
        <dbReference type="SAM" id="MobiDB-lite"/>
    </source>
</evidence>
<evidence type="ECO:0000259" key="14">
    <source>
        <dbReference type="PROSITE" id="PS51194"/>
    </source>
</evidence>
<dbReference type="EC" id="3.6.4.13" evidence="1"/>
<sequence>MSFDALGLCDGLQKAITEQGYTEPSEIQLQAIPAVLNQRDLMAVAQTGTGKTAGFTLPVLQRLSVEADAKAHQLRALILIPTRELAAQVAQSVVNYSAHLPLRCSAVYGGVRIESQVTELQQGVDVLVATPGRLLDLYRQQAVNFDHLEILVLDEADRMLELGFIDDIRHIQSLLPLKRQTLMFSATLSKGIKSLVDGMLNDPQYIEVTTANSTVDQIEQKIHPLDKARKSEALIHLIQQHNWHQVLVFSRTKRGADSLVLELKNAGIAAESIHANRTQHARTHALADFKAGNIVALVATDIASRGIDVNELPYVVNFDLPFVPEDYVHRIGRTGRAGMSGLAVSLFSEDEYKQLQAIERLIDHKFEREVIPGFEPSVQALIYPSPDEEYGNFEPDDSKSTKRPRSKKRGRRRGKAAKRNR</sequence>
<dbReference type="InterPro" id="IPR000629">
    <property type="entry name" value="RNA-helicase_DEAD-box_CS"/>
</dbReference>
<feature type="compositionally biased region" description="Basic residues" evidence="12">
    <location>
        <begin position="401"/>
        <end position="421"/>
    </location>
</feature>
<dbReference type="InterPro" id="IPR001650">
    <property type="entry name" value="Helicase_C-like"/>
</dbReference>
<dbReference type="PROSITE" id="PS51194">
    <property type="entry name" value="HELICASE_CTER"/>
    <property type="match status" value="1"/>
</dbReference>
<comment type="similarity">
    <text evidence="7 11">Belongs to the DEAD box helicase family.</text>
</comment>
<feature type="domain" description="Helicase ATP-binding" evidence="13">
    <location>
        <begin position="32"/>
        <end position="206"/>
    </location>
</feature>
<evidence type="ECO:0000313" key="17">
    <source>
        <dbReference type="Proteomes" id="UP000245539"/>
    </source>
</evidence>
<dbReference type="GO" id="GO:0003724">
    <property type="term" value="F:RNA helicase activity"/>
    <property type="evidence" value="ECO:0007669"/>
    <property type="project" value="UniProtKB-EC"/>
</dbReference>
<evidence type="ECO:0000256" key="4">
    <source>
        <dbReference type="ARBA" id="ARBA00022801"/>
    </source>
</evidence>
<dbReference type="PROSITE" id="PS51195">
    <property type="entry name" value="Q_MOTIF"/>
    <property type="match status" value="1"/>
</dbReference>
<dbReference type="SMART" id="SM00487">
    <property type="entry name" value="DEXDc"/>
    <property type="match status" value="1"/>
</dbReference>
<dbReference type="CDD" id="cd00268">
    <property type="entry name" value="DEADc"/>
    <property type="match status" value="1"/>
</dbReference>
<dbReference type="GO" id="GO:0042255">
    <property type="term" value="P:ribosome assembly"/>
    <property type="evidence" value="ECO:0007669"/>
    <property type="project" value="UniProtKB-ARBA"/>
</dbReference>
<evidence type="ECO:0000256" key="9">
    <source>
        <dbReference type="ARBA" id="ARBA00074363"/>
    </source>
</evidence>
<dbReference type="GO" id="GO:0016787">
    <property type="term" value="F:hydrolase activity"/>
    <property type="evidence" value="ECO:0007669"/>
    <property type="project" value="UniProtKB-KW"/>
</dbReference>
<evidence type="ECO:0000256" key="8">
    <source>
        <dbReference type="ARBA" id="ARBA00047984"/>
    </source>
</evidence>
<feature type="domain" description="DEAD-box RNA helicase Q" evidence="15">
    <location>
        <begin position="1"/>
        <end position="29"/>
    </location>
</feature>
<dbReference type="GO" id="GO:0009266">
    <property type="term" value="P:response to temperature stimulus"/>
    <property type="evidence" value="ECO:0007669"/>
    <property type="project" value="UniProtKB-ARBA"/>
</dbReference>
<dbReference type="GO" id="GO:0005829">
    <property type="term" value="C:cytosol"/>
    <property type="evidence" value="ECO:0007669"/>
    <property type="project" value="TreeGrafter"/>
</dbReference>
<dbReference type="SUPFAM" id="SSF52540">
    <property type="entry name" value="P-loop containing nucleoside triphosphate hydrolases"/>
    <property type="match status" value="1"/>
</dbReference>
<feature type="compositionally biased region" description="Acidic residues" evidence="12">
    <location>
        <begin position="386"/>
        <end position="395"/>
    </location>
</feature>
<dbReference type="AlphaFoldDB" id="A0A317CPR8"/>
<comment type="catalytic activity">
    <reaction evidence="8">
        <text>ATP + H2O = ADP + phosphate + H(+)</text>
        <dbReference type="Rhea" id="RHEA:13065"/>
        <dbReference type="ChEBI" id="CHEBI:15377"/>
        <dbReference type="ChEBI" id="CHEBI:15378"/>
        <dbReference type="ChEBI" id="CHEBI:30616"/>
        <dbReference type="ChEBI" id="CHEBI:43474"/>
        <dbReference type="ChEBI" id="CHEBI:456216"/>
        <dbReference type="EC" id="3.6.4.13"/>
    </reaction>
</comment>
<accession>A0A317CPR8</accession>
<dbReference type="FunFam" id="3.40.50.300:FF:000108">
    <property type="entry name" value="ATP-dependent RNA helicase RhlE"/>
    <property type="match status" value="1"/>
</dbReference>